<dbReference type="GO" id="GO:0005524">
    <property type="term" value="F:ATP binding"/>
    <property type="evidence" value="ECO:0007669"/>
    <property type="project" value="UniProtKB-KW"/>
</dbReference>
<reference evidence="8 9" key="1">
    <citation type="submission" date="2020-04" db="EMBL/GenBank/DDBJ databases">
        <title>MicrobeNet Type strains.</title>
        <authorList>
            <person name="Nicholson A.C."/>
        </authorList>
    </citation>
    <scope>NUCLEOTIDE SEQUENCE [LARGE SCALE GENOMIC DNA]</scope>
    <source>
        <strain evidence="8 9">ATCC BAA-789</strain>
    </source>
</reference>
<keyword evidence="4" id="KW-0067">ATP-binding</keyword>
<evidence type="ECO:0000256" key="3">
    <source>
        <dbReference type="ARBA" id="ARBA00022806"/>
    </source>
</evidence>
<dbReference type="PANTHER" id="PTHR43788:SF8">
    <property type="entry name" value="DNA-BINDING PROTEIN SMUBP-2"/>
    <property type="match status" value="1"/>
</dbReference>
<dbReference type="Proteomes" id="UP000774283">
    <property type="component" value="Unassembled WGS sequence"/>
</dbReference>
<evidence type="ECO:0000256" key="2">
    <source>
        <dbReference type="ARBA" id="ARBA00022801"/>
    </source>
</evidence>
<evidence type="ECO:0000256" key="5">
    <source>
        <dbReference type="SAM" id="MobiDB-lite"/>
    </source>
</evidence>
<name>A0A9X5FC22_9MICO</name>
<dbReference type="SUPFAM" id="SSF52540">
    <property type="entry name" value="P-loop containing nucleoside triphosphate hydrolases"/>
    <property type="match status" value="1"/>
</dbReference>
<feature type="domain" description="YprB ribonuclease H-like" evidence="7">
    <location>
        <begin position="332"/>
        <end position="524"/>
    </location>
</feature>
<evidence type="ECO:0000313" key="9">
    <source>
        <dbReference type="Proteomes" id="UP000774283"/>
    </source>
</evidence>
<dbReference type="InterPro" id="IPR019993">
    <property type="entry name" value="RecB_nuclease_TM0106_put"/>
</dbReference>
<dbReference type="Pfam" id="PF13482">
    <property type="entry name" value="RNase_H_2"/>
    <property type="match status" value="1"/>
</dbReference>
<organism evidence="8 9">
    <name type="scientific">Sanguibacter hominis ATCC BAA-789</name>
    <dbReference type="NCBI Taxonomy" id="1312740"/>
    <lineage>
        <taxon>Bacteria</taxon>
        <taxon>Bacillati</taxon>
        <taxon>Actinomycetota</taxon>
        <taxon>Actinomycetes</taxon>
        <taxon>Micrococcales</taxon>
        <taxon>Sanguibacteraceae</taxon>
        <taxon>Sanguibacter</taxon>
    </lineage>
</organism>
<keyword evidence="3" id="KW-0347">Helicase</keyword>
<dbReference type="Pfam" id="PF13604">
    <property type="entry name" value="AAA_30"/>
    <property type="match status" value="1"/>
</dbReference>
<evidence type="ECO:0000313" key="8">
    <source>
        <dbReference type="EMBL" id="NKX92292.1"/>
    </source>
</evidence>
<keyword evidence="9" id="KW-1185">Reference proteome</keyword>
<dbReference type="EMBL" id="JAAXOW010000001">
    <property type="protein sequence ID" value="NKX92292.1"/>
    <property type="molecule type" value="Genomic_DNA"/>
</dbReference>
<dbReference type="InterPro" id="IPR038720">
    <property type="entry name" value="YprB_RNase_H-like_dom"/>
</dbReference>
<dbReference type="PANTHER" id="PTHR43788">
    <property type="entry name" value="DNA2/NAM7 HELICASE FAMILY MEMBER"/>
    <property type="match status" value="1"/>
</dbReference>
<dbReference type="GO" id="GO:0043139">
    <property type="term" value="F:5'-3' DNA helicase activity"/>
    <property type="evidence" value="ECO:0007669"/>
    <property type="project" value="TreeGrafter"/>
</dbReference>
<dbReference type="CDD" id="cd17934">
    <property type="entry name" value="DEXXQc_Upf1-like"/>
    <property type="match status" value="1"/>
</dbReference>
<protein>
    <submittedName>
        <fullName evidence="8">TM0106 family RecB-like putative nuclease</fullName>
    </submittedName>
</protein>
<feature type="region of interest" description="Disordered" evidence="5">
    <location>
        <begin position="875"/>
        <end position="894"/>
    </location>
</feature>
<dbReference type="CDD" id="cd18808">
    <property type="entry name" value="SF1_C_Upf1"/>
    <property type="match status" value="1"/>
</dbReference>
<dbReference type="GO" id="GO:0016787">
    <property type="term" value="F:hydrolase activity"/>
    <property type="evidence" value="ECO:0007669"/>
    <property type="project" value="UniProtKB-KW"/>
</dbReference>
<dbReference type="AlphaFoldDB" id="A0A9X5FC22"/>
<dbReference type="Pfam" id="PF13087">
    <property type="entry name" value="AAA_12"/>
    <property type="match status" value="1"/>
</dbReference>
<dbReference type="Gene3D" id="3.40.50.300">
    <property type="entry name" value="P-loop containing nucleotide triphosphate hydrolases"/>
    <property type="match status" value="2"/>
</dbReference>
<accession>A0A9X5FC22</accession>
<dbReference type="InterPro" id="IPR027417">
    <property type="entry name" value="P-loop_NTPase"/>
</dbReference>
<evidence type="ECO:0000256" key="1">
    <source>
        <dbReference type="ARBA" id="ARBA00022741"/>
    </source>
</evidence>
<dbReference type="NCBIfam" id="TIGR03491">
    <property type="entry name" value="TM0106 family RecB-like putative nuclease"/>
    <property type="match status" value="1"/>
</dbReference>
<evidence type="ECO:0000259" key="6">
    <source>
        <dbReference type="Pfam" id="PF13087"/>
    </source>
</evidence>
<dbReference type="InterPro" id="IPR041679">
    <property type="entry name" value="DNA2/NAM7-like_C"/>
</dbReference>
<comment type="caution">
    <text evidence="8">The sequence shown here is derived from an EMBL/GenBank/DDBJ whole genome shotgun (WGS) entry which is preliminary data.</text>
</comment>
<sequence>MRILDGRPLISASDITVAATCELALLRTLDARLGRIPSLPVDPDAMLERTAELGAAHEAHLRETYLGRFGAYDPTTGRGLLELPGDPPRSTQDLLDRRDLTLDALREGVDAVYQAELFDGTLSGRADFLVRTDDGYAVYDTKLARHAKVTAVLQLAAYADQLERAGIPVAPEAHLVLGDRTTSSHRVADIVPLLRFRRARVEALVERHMRAPGPVAWGAPGITACGRCDTCQEEVAAHRDVLLVANLSAVQRARLHTAGIETIDDLAASDGPVPGISGGTLATLRAQARLQVVQSPPGGDGPLHPDGRPVVTFDVFAPEALRRLPAPDPGDVFFDFEGDPLWPQDGSTDWGLEYLFGLVTEPTAGSDDPPFVPLWAHDRADEKKALEAFLALVVERRAQHPGMHVYHYAPYETTALKRLVGRHGVGEDVLDDLLRSGVFVDLYAIVRASLRTSQPSYSIKYLEPLYAPTARAGVTNAQDSITEYAEACRLRDSGDVDGFATKLDQIGAYNRDDCISTRDLRAWLLDRASEHGVRPPLSGAPAPSTADDTTIAQTAPNELSLRIEAAQAALHARVRDDVARADRTPDEQALAMLAAAMDYHRREERPAWWEHFDRLATPVDEWTSRSVFRPTETTPGTLDVHASDWVAPVKPKRTWSRTLTVVGQLEPGTDLTEGSTVWPVYRGPACDGMKDSATGDLVWNPSGATIVEIRSDGEQTALVLTETCPSGRSGWAAAPVALAPSIASLGKPLSTAITALAEHVVETLGARQDGEPELPASAVLDLLRRLSPRLRDGATWPSEDEREKNLLGAITRTVRALDGSYLAVQGPPGTGKTYTGSHVIADLVASGWKVGVVAQSHAVVENMLRAVEKAGVAPNRIGKKPANDAPAVAGDPDRPWVPLKDERTFTSFFARHAAAGDGYVVGGTAWDFASARKIPDGGYDLLVVDEAGQFALANTLAVARAARNVMLLGDPQQLPQVSQGIHPEPVETSALGWLMGDHTTLPDDLGFFLAQSWRMHPAVCAAVSRLSYDDRLTSRPGTAELRSLDGVEPGVRTVLVEHHGDATVSDAEADEVVTQVAALVGRRWHDPAAKPPEDRPLTAGDILVVAAYNAQVDAIRRRLDRAGFHETRVGTVDKFQGQEAPVTIVSFAASSAAEVPRGIGFLLNRNRVNVAVSRAKHHAVIVRSPRLVDHLPSTPDGVAELGAFLGLSPQHQVSPAPTRPRGSR</sequence>
<evidence type="ECO:0000256" key="4">
    <source>
        <dbReference type="ARBA" id="ARBA00022840"/>
    </source>
</evidence>
<proteinExistence type="predicted"/>
<evidence type="ECO:0000259" key="7">
    <source>
        <dbReference type="Pfam" id="PF13482"/>
    </source>
</evidence>
<feature type="domain" description="DNA2/NAM7 helicase-like C-terminal" evidence="6">
    <location>
        <begin position="1007"/>
        <end position="1182"/>
    </location>
</feature>
<dbReference type="InterPro" id="IPR050534">
    <property type="entry name" value="Coronavir_polyprotein_1ab"/>
</dbReference>
<gene>
    <name evidence="8" type="ORF">HF995_03235</name>
</gene>
<keyword evidence="1" id="KW-0547">Nucleotide-binding</keyword>
<dbReference type="RefSeq" id="WP_168446339.1">
    <property type="nucleotide sequence ID" value="NZ_JAAXOW010000001.1"/>
</dbReference>
<keyword evidence="2" id="KW-0378">Hydrolase</keyword>
<dbReference type="InterPro" id="IPR047187">
    <property type="entry name" value="SF1_C_Upf1"/>
</dbReference>